<gene>
    <name evidence="2" type="ORF">GCM10023213_48390</name>
</gene>
<dbReference type="Proteomes" id="UP001499852">
    <property type="component" value="Unassembled WGS sequence"/>
</dbReference>
<reference evidence="3" key="1">
    <citation type="journal article" date="2019" name="Int. J. Syst. Evol. Microbiol.">
        <title>The Global Catalogue of Microorganisms (GCM) 10K type strain sequencing project: providing services to taxonomists for standard genome sequencing and annotation.</title>
        <authorList>
            <consortium name="The Broad Institute Genomics Platform"/>
            <consortium name="The Broad Institute Genome Sequencing Center for Infectious Disease"/>
            <person name="Wu L."/>
            <person name="Ma J."/>
        </authorList>
    </citation>
    <scope>NUCLEOTIDE SEQUENCE [LARGE SCALE GENOMIC DNA]</scope>
    <source>
        <strain evidence="3">JCM 18053</strain>
    </source>
</reference>
<comment type="caution">
    <text evidence="2">The sequence shown here is derived from an EMBL/GenBank/DDBJ whole genome shotgun (WGS) entry which is preliminary data.</text>
</comment>
<keyword evidence="3" id="KW-1185">Reference proteome</keyword>
<evidence type="ECO:0000256" key="1">
    <source>
        <dbReference type="SAM" id="MobiDB-lite"/>
    </source>
</evidence>
<feature type="compositionally biased region" description="Basic and acidic residues" evidence="1">
    <location>
        <begin position="212"/>
        <end position="241"/>
    </location>
</feature>
<feature type="region of interest" description="Disordered" evidence="1">
    <location>
        <begin position="140"/>
        <end position="161"/>
    </location>
</feature>
<feature type="region of interest" description="Disordered" evidence="1">
    <location>
        <begin position="61"/>
        <end position="123"/>
    </location>
</feature>
<sequence>MENPDAHLTDYLASGRDAIAAALGLHGAGMAIGAAAQAVDPALTRLAEAAGEKAGTALAKRLHGDLPPGSPPAADPPPTSSPQALLPDIPLPISEFNPQILQEAPGTSPTAEPPTQPIPALPPLWQGIARHGEAAEVLRRNPDGTYQVRRNGGPEETFKESQVAAMTRMQKPELHAYMAQALQRQQRLEKIGSEQRLPADAVAPPPSFLRLADQDHGSNFGHERSGTERTYPKREDRDPGRALESLRQSASGQRSAGSGQTFGKTDRPRPNSPSYRLPELDAQSIENGIVSLERRKGEEHDVRFDPASNTVIKLTRPGEFGSEKLGLDGYLQRLAWANELFGDRIRVEGIVHLPGERSSRVVTTQPWYRADESRPQPTQREIDIYMRKKGFLKAYDGAYLYESRDIVASDAVPKNFVRDVEGHLHPVDVVLVEPSATQYERLENQVYNLPQISLDTP</sequence>
<feature type="compositionally biased region" description="Pro residues" evidence="1">
    <location>
        <begin position="68"/>
        <end position="80"/>
    </location>
</feature>
<organism evidence="2 3">
    <name type="scientific">Prosthecobacter algae</name>
    <dbReference type="NCBI Taxonomy" id="1144682"/>
    <lineage>
        <taxon>Bacteria</taxon>
        <taxon>Pseudomonadati</taxon>
        <taxon>Verrucomicrobiota</taxon>
        <taxon>Verrucomicrobiia</taxon>
        <taxon>Verrucomicrobiales</taxon>
        <taxon>Verrucomicrobiaceae</taxon>
        <taxon>Prosthecobacter</taxon>
    </lineage>
</organism>
<dbReference type="EMBL" id="BAABIA010000017">
    <property type="protein sequence ID" value="GAA5150000.1"/>
    <property type="molecule type" value="Genomic_DNA"/>
</dbReference>
<feature type="compositionally biased region" description="Polar residues" evidence="1">
    <location>
        <begin position="96"/>
        <end position="110"/>
    </location>
</feature>
<name>A0ABP9PTJ5_9BACT</name>
<proteinExistence type="predicted"/>
<accession>A0ABP9PTJ5</accession>
<dbReference type="RefSeq" id="WP_345739002.1">
    <property type="nucleotide sequence ID" value="NZ_BAABIA010000017.1"/>
</dbReference>
<protein>
    <submittedName>
        <fullName evidence="2">Uncharacterized protein</fullName>
    </submittedName>
</protein>
<feature type="compositionally biased region" description="Low complexity" evidence="1">
    <location>
        <begin position="247"/>
        <end position="259"/>
    </location>
</feature>
<evidence type="ECO:0000313" key="3">
    <source>
        <dbReference type="Proteomes" id="UP001499852"/>
    </source>
</evidence>
<feature type="compositionally biased region" description="Pro residues" evidence="1">
    <location>
        <begin position="111"/>
        <end position="122"/>
    </location>
</feature>
<evidence type="ECO:0000313" key="2">
    <source>
        <dbReference type="EMBL" id="GAA5150000.1"/>
    </source>
</evidence>
<feature type="region of interest" description="Disordered" evidence="1">
    <location>
        <begin position="193"/>
        <end position="282"/>
    </location>
</feature>